<evidence type="ECO:0000313" key="4">
    <source>
        <dbReference type="EMBL" id="GAF85919.1"/>
    </source>
</evidence>
<feature type="domain" description="Calcineurin-like phosphoesterase" evidence="3">
    <location>
        <begin position="1"/>
        <end position="132"/>
    </location>
</feature>
<dbReference type="InterPro" id="IPR029052">
    <property type="entry name" value="Metallo-depent_PP-like"/>
</dbReference>
<dbReference type="EMBL" id="BARS01018794">
    <property type="protein sequence ID" value="GAF85919.1"/>
    <property type="molecule type" value="Genomic_DNA"/>
</dbReference>
<dbReference type="PANTHER" id="PTHR10161">
    <property type="entry name" value="TARTRATE-RESISTANT ACID PHOSPHATASE TYPE 5"/>
    <property type="match status" value="1"/>
</dbReference>
<evidence type="ECO:0000256" key="2">
    <source>
        <dbReference type="ARBA" id="ARBA00022801"/>
    </source>
</evidence>
<gene>
    <name evidence="4" type="ORF">S01H1_30526</name>
</gene>
<accession>X0SY72</accession>
<evidence type="ECO:0000256" key="1">
    <source>
        <dbReference type="ARBA" id="ARBA00022729"/>
    </source>
</evidence>
<dbReference type="InterPro" id="IPR051558">
    <property type="entry name" value="Metallophosphoesterase_PAP"/>
</dbReference>
<dbReference type="Pfam" id="PF00149">
    <property type="entry name" value="Metallophos"/>
    <property type="match status" value="1"/>
</dbReference>
<proteinExistence type="predicted"/>
<organism evidence="4">
    <name type="scientific">marine sediment metagenome</name>
    <dbReference type="NCBI Taxonomy" id="412755"/>
    <lineage>
        <taxon>unclassified sequences</taxon>
        <taxon>metagenomes</taxon>
        <taxon>ecological metagenomes</taxon>
    </lineage>
</organism>
<dbReference type="AlphaFoldDB" id="X0SY72"/>
<protein>
    <recommendedName>
        <fullName evidence="3">Calcineurin-like phosphoesterase domain-containing protein</fullName>
    </recommendedName>
</protein>
<dbReference type="InterPro" id="IPR004843">
    <property type="entry name" value="Calcineurin-like_PHP"/>
</dbReference>
<evidence type="ECO:0000259" key="3">
    <source>
        <dbReference type="Pfam" id="PF00149"/>
    </source>
</evidence>
<keyword evidence="2" id="KW-0378">Hydrolase</keyword>
<dbReference type="PANTHER" id="PTHR10161:SF14">
    <property type="entry name" value="TARTRATE-RESISTANT ACID PHOSPHATASE TYPE 5"/>
    <property type="match status" value="1"/>
</dbReference>
<sequence>TLGNHDHKGNAMAQVAYSQVSSRWSMPGPFYWRSERLSDGSAAHFFFLDTTPIVTENSGIIGWFFPGDGDDAQLQWLEQALAASNARWKIVVGHHPVFARGDHGSTPELVRLIQPLLERYSVTAYLNGHNHNLQHIVVNGIHYLTSGAGSKPRPTGKITGTLFSSSDPGFLRASLSPANMDIAFISANGQSLYTATVELTP</sequence>
<keyword evidence="1" id="KW-0732">Signal</keyword>
<feature type="non-terminal residue" evidence="4">
    <location>
        <position position="1"/>
    </location>
</feature>
<comment type="caution">
    <text evidence="4">The sequence shown here is derived from an EMBL/GenBank/DDBJ whole genome shotgun (WGS) entry which is preliminary data.</text>
</comment>
<reference evidence="4" key="1">
    <citation type="journal article" date="2014" name="Front. Microbiol.">
        <title>High frequency of phylogenetically diverse reductive dehalogenase-homologous genes in deep subseafloor sedimentary metagenomes.</title>
        <authorList>
            <person name="Kawai M."/>
            <person name="Futagami T."/>
            <person name="Toyoda A."/>
            <person name="Takaki Y."/>
            <person name="Nishi S."/>
            <person name="Hori S."/>
            <person name="Arai W."/>
            <person name="Tsubouchi T."/>
            <person name="Morono Y."/>
            <person name="Uchiyama I."/>
            <person name="Ito T."/>
            <person name="Fujiyama A."/>
            <person name="Inagaki F."/>
            <person name="Takami H."/>
        </authorList>
    </citation>
    <scope>NUCLEOTIDE SEQUENCE</scope>
    <source>
        <strain evidence="4">Expedition CK06-06</strain>
    </source>
</reference>
<dbReference type="SUPFAM" id="SSF56300">
    <property type="entry name" value="Metallo-dependent phosphatases"/>
    <property type="match status" value="1"/>
</dbReference>
<dbReference type="GO" id="GO:0016787">
    <property type="term" value="F:hydrolase activity"/>
    <property type="evidence" value="ECO:0007669"/>
    <property type="project" value="UniProtKB-KW"/>
</dbReference>
<dbReference type="Gene3D" id="3.60.21.10">
    <property type="match status" value="1"/>
</dbReference>
<name>X0SY72_9ZZZZ</name>